<feature type="domain" description="Outer membrane protein beta-barrel" evidence="3">
    <location>
        <begin position="12"/>
        <end position="265"/>
    </location>
</feature>
<evidence type="ECO:0000256" key="2">
    <source>
        <dbReference type="SAM" id="SignalP"/>
    </source>
</evidence>
<evidence type="ECO:0000313" key="5">
    <source>
        <dbReference type="Proteomes" id="UP000663508"/>
    </source>
</evidence>
<feature type="chain" id="PRO_5034602098" description="Outer membrane protein beta-barrel domain-containing protein" evidence="2">
    <location>
        <begin position="25"/>
        <end position="280"/>
    </location>
</feature>
<dbReference type="Gene3D" id="2.40.160.20">
    <property type="match status" value="1"/>
</dbReference>
<sequence>MARFGHCIPVAALGLGLLGAPALAADLLPALPPPPPPPVAPVEVGSGWYLRGDYTASDFRHPKDDTLPGTDGARLVGFRMSDTDGYGGGIGYRFNSFLRADVTIDGRTRSRFRDYSSRTLFVEGFNTEAGKIDVLTGLFNVYVDLGTWWGLTPYVGAGVGMASNRFHDAWTGTTCYTTACGSGVDGAYTLGAQGFDARAGHTSLGLAWAAMAGVSYEIGAGVSVDASYRYLNAGKARSGFDAYTQNTRIKDITANEFRVGLRWAFGNGLALPGLGGGEWY</sequence>
<evidence type="ECO:0000313" key="4">
    <source>
        <dbReference type="EMBL" id="BCM86363.1"/>
    </source>
</evidence>
<reference evidence="4" key="1">
    <citation type="submission" date="2020-11" db="EMBL/GenBank/DDBJ databases">
        <title>Complete genome sequence of a novel pathogenic Methylobacterium strain isolated from rice in Vietnam.</title>
        <authorList>
            <person name="Lai K."/>
            <person name="Okazaki S."/>
            <person name="Higashi K."/>
            <person name="Mori H."/>
            <person name="Toyoda A."/>
            <person name="Kurokawa K."/>
        </authorList>
    </citation>
    <scope>NUCLEOTIDE SEQUENCE</scope>
    <source>
        <strain evidence="4">VL1</strain>
    </source>
</reference>
<dbReference type="InterPro" id="IPR027385">
    <property type="entry name" value="Beta-barrel_OMP"/>
</dbReference>
<evidence type="ECO:0000259" key="3">
    <source>
        <dbReference type="Pfam" id="PF13505"/>
    </source>
</evidence>
<dbReference type="InterPro" id="IPR011250">
    <property type="entry name" value="OMP/PagP_B-barrel"/>
</dbReference>
<proteinExistence type="predicted"/>
<accession>A0A8H8WXK4</accession>
<organism evidence="4 5">
    <name type="scientific">Methylobacterium indicum</name>
    <dbReference type="NCBI Taxonomy" id="1775910"/>
    <lineage>
        <taxon>Bacteria</taxon>
        <taxon>Pseudomonadati</taxon>
        <taxon>Pseudomonadota</taxon>
        <taxon>Alphaproteobacteria</taxon>
        <taxon>Hyphomicrobiales</taxon>
        <taxon>Methylobacteriaceae</taxon>
        <taxon>Methylobacterium</taxon>
    </lineage>
</organism>
<dbReference type="Pfam" id="PF13505">
    <property type="entry name" value="OMP_b-brl"/>
    <property type="match status" value="1"/>
</dbReference>
<dbReference type="AlphaFoldDB" id="A0A8H8WXK4"/>
<gene>
    <name evidence="4" type="ORF">mvi_48240</name>
</gene>
<keyword evidence="1 2" id="KW-0732">Signal</keyword>
<dbReference type="Proteomes" id="UP000663508">
    <property type="component" value="Chromosome"/>
</dbReference>
<dbReference type="SUPFAM" id="SSF56925">
    <property type="entry name" value="OMPA-like"/>
    <property type="match status" value="1"/>
</dbReference>
<evidence type="ECO:0000256" key="1">
    <source>
        <dbReference type="ARBA" id="ARBA00022729"/>
    </source>
</evidence>
<dbReference type="RefSeq" id="WP_207179357.1">
    <property type="nucleotide sequence ID" value="NZ_AP024145.1"/>
</dbReference>
<name>A0A8H8WXK4_9HYPH</name>
<protein>
    <recommendedName>
        <fullName evidence="3">Outer membrane protein beta-barrel domain-containing protein</fullName>
    </recommendedName>
</protein>
<feature type="signal peptide" evidence="2">
    <location>
        <begin position="1"/>
        <end position="24"/>
    </location>
</feature>
<dbReference type="EMBL" id="AP024145">
    <property type="protein sequence ID" value="BCM86363.1"/>
    <property type="molecule type" value="Genomic_DNA"/>
</dbReference>
<dbReference type="KEGG" id="mind:mvi_48240"/>